<name>A0A9Q1K1Z5_9CARY</name>
<dbReference type="Proteomes" id="UP001153076">
    <property type="component" value="Unassembled WGS sequence"/>
</dbReference>
<sequence>MDRHLVRSLVEGWNAETKAFKVGSREIPFNVYDVALLTGMPATEKQVTFDRGISASEVEEVIKATMEDHLARERNRRRSARLDVRLYSNYVTVMVGLCKQNNTPESLGHGRVQLVGGHLELPGGSNRGDKAEAVFEEELADGWLCDDTSGGVMCVQQVWFYKHTNLYAHADEICVPRITSWVNIYVGRNYDATVLISSVKDNQVNYIVSLFVMTDVLYLVRVVIVVFGYADGPLTGSSRCGGEPIVQAFCGSDEFQAYMDDTQLREGQGGPCTDCVRWISQGILSLEERLWQARVALRLEKETHAATKKKLEYMTTLLMARGEAAEVEKGLLLSPTREGSGDGPDTGGTPDECGDRSEVGYVAGEGPMGEHLASNVHDGQEGMEGSCSSMQQGGEGNTSIIVNRIWRRPCRCNPSVIQTSPYVNPEAAVGAGKCKGGIVRGYQKRSKKVCTHASEEPKAQ</sequence>
<dbReference type="OrthoDB" id="1417722at2759"/>
<proteinExistence type="predicted"/>
<dbReference type="AlphaFoldDB" id="A0A9Q1K1Z5"/>
<gene>
    <name evidence="2" type="ORF">Cgig2_022921</name>
</gene>
<organism evidence="2 3">
    <name type="scientific">Carnegiea gigantea</name>
    <dbReference type="NCBI Taxonomy" id="171969"/>
    <lineage>
        <taxon>Eukaryota</taxon>
        <taxon>Viridiplantae</taxon>
        <taxon>Streptophyta</taxon>
        <taxon>Embryophyta</taxon>
        <taxon>Tracheophyta</taxon>
        <taxon>Spermatophyta</taxon>
        <taxon>Magnoliopsida</taxon>
        <taxon>eudicotyledons</taxon>
        <taxon>Gunneridae</taxon>
        <taxon>Pentapetalae</taxon>
        <taxon>Caryophyllales</taxon>
        <taxon>Cactineae</taxon>
        <taxon>Cactaceae</taxon>
        <taxon>Cactoideae</taxon>
        <taxon>Echinocereeae</taxon>
        <taxon>Carnegiea</taxon>
    </lineage>
</organism>
<evidence type="ECO:0000256" key="1">
    <source>
        <dbReference type="SAM" id="MobiDB-lite"/>
    </source>
</evidence>
<evidence type="ECO:0000313" key="3">
    <source>
        <dbReference type="Proteomes" id="UP001153076"/>
    </source>
</evidence>
<feature type="region of interest" description="Disordered" evidence="1">
    <location>
        <begin position="332"/>
        <end position="354"/>
    </location>
</feature>
<accession>A0A9Q1K1Z5</accession>
<keyword evidence="3" id="KW-1185">Reference proteome</keyword>
<protein>
    <submittedName>
        <fullName evidence="2">Uncharacterized protein</fullName>
    </submittedName>
</protein>
<comment type="caution">
    <text evidence="2">The sequence shown here is derived from an EMBL/GenBank/DDBJ whole genome shotgun (WGS) entry which is preliminary data.</text>
</comment>
<dbReference type="EMBL" id="JAKOGI010000421">
    <property type="protein sequence ID" value="KAJ8435320.1"/>
    <property type="molecule type" value="Genomic_DNA"/>
</dbReference>
<reference evidence="2" key="1">
    <citation type="submission" date="2022-04" db="EMBL/GenBank/DDBJ databases">
        <title>Carnegiea gigantea Genome sequencing and assembly v2.</title>
        <authorList>
            <person name="Copetti D."/>
            <person name="Sanderson M.J."/>
            <person name="Burquez A."/>
            <person name="Wojciechowski M.F."/>
        </authorList>
    </citation>
    <scope>NUCLEOTIDE SEQUENCE</scope>
    <source>
        <strain evidence="2">SGP5-SGP5p</strain>
        <tissue evidence="2">Aerial part</tissue>
    </source>
</reference>
<evidence type="ECO:0000313" key="2">
    <source>
        <dbReference type="EMBL" id="KAJ8435320.1"/>
    </source>
</evidence>